<dbReference type="Proteomes" id="UP000476820">
    <property type="component" value="Unassembled WGS sequence"/>
</dbReference>
<keyword evidence="3" id="KW-0472">Membrane</keyword>
<feature type="transmembrane region" description="Helical" evidence="3">
    <location>
        <begin position="13"/>
        <end position="30"/>
    </location>
</feature>
<dbReference type="AlphaFoldDB" id="A0A0M1LW34"/>
<comment type="caution">
    <text evidence="4">The sequence shown here is derived from an EMBL/GenBank/DDBJ whole genome shotgun (WGS) entry which is preliminary data.</text>
</comment>
<dbReference type="InterPro" id="IPR009825">
    <property type="entry name" value="ECF_substrate-spec-like"/>
</dbReference>
<evidence type="ECO:0000256" key="3">
    <source>
        <dbReference type="SAM" id="Phobius"/>
    </source>
</evidence>
<organism evidence="4 7">
    <name type="scientific">Clostridium botulinum</name>
    <dbReference type="NCBI Taxonomy" id="1491"/>
    <lineage>
        <taxon>Bacteria</taxon>
        <taxon>Bacillati</taxon>
        <taxon>Bacillota</taxon>
        <taxon>Clostridia</taxon>
        <taxon>Eubacteriales</taxon>
        <taxon>Clostridiaceae</taxon>
        <taxon>Clostridium</taxon>
    </lineage>
</organism>
<dbReference type="EMBL" id="SWVK01000005">
    <property type="protein sequence ID" value="NFN34508.1"/>
    <property type="molecule type" value="Genomic_DNA"/>
</dbReference>
<proteinExistence type="predicted"/>
<evidence type="ECO:0000313" key="5">
    <source>
        <dbReference type="EMBL" id="NFN34508.1"/>
    </source>
</evidence>
<gene>
    <name evidence="4" type="ORF">FC774_05625</name>
    <name evidence="5" type="ORF">FDB51_05045</name>
</gene>
<sequence>MQSESKTLNVKELVLMGLMIALVYLAGSIIKIPSIGGFVHIGDCMVFLSVILLGKKKGAISSALGMFLVDVLGGYYLWAPFTLIIKGTMAYIAGYILERIKSNNSFINNIIAFAVSGVFMIIGYFIAGIIMAGLLTEKAGIIQGLIYASKDIVGNIIQVTTGVVIALPLSEVLIKAKKAALN</sequence>
<feature type="transmembrane region" description="Helical" evidence="3">
    <location>
        <begin position="75"/>
        <end position="97"/>
    </location>
</feature>
<dbReference type="RefSeq" id="WP_053342476.1">
    <property type="nucleotide sequence ID" value="NZ_LFPA01000117.1"/>
</dbReference>
<dbReference type="GO" id="GO:0016020">
    <property type="term" value="C:membrane"/>
    <property type="evidence" value="ECO:0007669"/>
    <property type="project" value="InterPro"/>
</dbReference>
<dbReference type="Pfam" id="PF07155">
    <property type="entry name" value="ECF-ribofla_trS"/>
    <property type="match status" value="1"/>
</dbReference>
<dbReference type="Gene3D" id="1.10.1760.20">
    <property type="match status" value="1"/>
</dbReference>
<reference evidence="6 7" key="1">
    <citation type="submission" date="2019-04" db="EMBL/GenBank/DDBJ databases">
        <title>Genome sequencing of Clostridium botulinum Groups I-IV and Clostridium butyricum.</title>
        <authorList>
            <person name="Brunt J."/>
            <person name="Van Vliet A.H.M."/>
            <person name="Stringer S.C."/>
            <person name="Carter A.T."/>
            <person name="Peck M.W."/>
        </authorList>
    </citation>
    <scope>NUCLEOTIDE SEQUENCE [LARGE SCALE GENOMIC DNA]</scope>
    <source>
        <strain evidence="4 7">1605</strain>
        <strain evidence="5 6">CB-K-33E</strain>
    </source>
</reference>
<feature type="transmembrane region" description="Helical" evidence="3">
    <location>
        <begin position="109"/>
        <end position="132"/>
    </location>
</feature>
<keyword evidence="2 3" id="KW-1133">Transmembrane helix</keyword>
<keyword evidence="1 3" id="KW-0812">Transmembrane</keyword>
<dbReference type="EMBL" id="SWOV01000010">
    <property type="protein sequence ID" value="NFF87353.1"/>
    <property type="molecule type" value="Genomic_DNA"/>
</dbReference>
<name>A0A0M1LW34_CLOBO</name>
<feature type="transmembrane region" description="Helical" evidence="3">
    <location>
        <begin position="152"/>
        <end position="174"/>
    </location>
</feature>
<evidence type="ECO:0000256" key="2">
    <source>
        <dbReference type="ARBA" id="ARBA00022989"/>
    </source>
</evidence>
<protein>
    <submittedName>
        <fullName evidence="4">ECF transporter S component</fullName>
    </submittedName>
</protein>
<evidence type="ECO:0000256" key="1">
    <source>
        <dbReference type="ARBA" id="ARBA00022692"/>
    </source>
</evidence>
<dbReference type="PANTHER" id="PTHR37815:SF3">
    <property type="entry name" value="UPF0397 PROTEIN SPR0429"/>
    <property type="match status" value="1"/>
</dbReference>
<evidence type="ECO:0000313" key="4">
    <source>
        <dbReference type="EMBL" id="NFF87353.1"/>
    </source>
</evidence>
<accession>A0A0M1LW34</accession>
<dbReference type="Proteomes" id="UP000473681">
    <property type="component" value="Unassembled WGS sequence"/>
</dbReference>
<dbReference type="PANTHER" id="PTHR37815">
    <property type="entry name" value="UPF0397 PROTEIN BC_2624-RELATED"/>
    <property type="match status" value="1"/>
</dbReference>
<evidence type="ECO:0000313" key="6">
    <source>
        <dbReference type="Proteomes" id="UP000473681"/>
    </source>
</evidence>
<dbReference type="OrthoDB" id="411368at2"/>
<evidence type="ECO:0000313" key="7">
    <source>
        <dbReference type="Proteomes" id="UP000476820"/>
    </source>
</evidence>